<evidence type="ECO:0008006" key="11">
    <source>
        <dbReference type="Google" id="ProtNLM"/>
    </source>
</evidence>
<reference evidence="10" key="1">
    <citation type="submission" date="2014-12" db="EMBL/GenBank/DDBJ databases">
        <title>Insight into the proteome of Arion vulgaris.</title>
        <authorList>
            <person name="Aradska J."/>
            <person name="Bulat T."/>
            <person name="Smidak R."/>
            <person name="Sarate P."/>
            <person name="Gangsoo J."/>
            <person name="Sialana F."/>
            <person name="Bilban M."/>
            <person name="Lubec G."/>
        </authorList>
    </citation>
    <scope>NUCLEOTIDE SEQUENCE</scope>
    <source>
        <tissue evidence="10">Skin</tissue>
    </source>
</reference>
<evidence type="ECO:0000256" key="4">
    <source>
        <dbReference type="ARBA" id="ARBA00023136"/>
    </source>
</evidence>
<dbReference type="Pfam" id="PF23263">
    <property type="entry name" value="C8-3_MUC4"/>
    <property type="match status" value="1"/>
</dbReference>
<dbReference type="AlphaFoldDB" id="A0A0B7AYM4"/>
<keyword evidence="5 6" id="KW-1015">Disulfide bond</keyword>
<dbReference type="InterPro" id="IPR035976">
    <property type="entry name" value="Sushi/SCR/CCP_sf"/>
</dbReference>
<accession>A0A0B7AYM4</accession>
<dbReference type="CDD" id="cd00033">
    <property type="entry name" value="CCP"/>
    <property type="match status" value="1"/>
</dbReference>
<dbReference type="PANTHER" id="PTHR13802">
    <property type="entry name" value="MUCIN 4-RELATED"/>
    <property type="match status" value="1"/>
</dbReference>
<feature type="domain" description="VWFD" evidence="9">
    <location>
        <begin position="257"/>
        <end position="458"/>
    </location>
</feature>
<dbReference type="Pfam" id="PF00094">
    <property type="entry name" value="VWD"/>
    <property type="match status" value="1"/>
</dbReference>
<evidence type="ECO:0000256" key="5">
    <source>
        <dbReference type="ARBA" id="ARBA00023157"/>
    </source>
</evidence>
<feature type="disulfide bond" evidence="6">
    <location>
        <begin position="571"/>
        <end position="598"/>
    </location>
</feature>
<evidence type="ECO:0000259" key="9">
    <source>
        <dbReference type="PROSITE" id="PS51233"/>
    </source>
</evidence>
<dbReference type="SMART" id="SM00723">
    <property type="entry name" value="AMOP"/>
    <property type="match status" value="1"/>
</dbReference>
<feature type="domain" description="AMOP" evidence="7">
    <location>
        <begin position="96"/>
        <end position="245"/>
    </location>
</feature>
<dbReference type="SUPFAM" id="SSF57535">
    <property type="entry name" value="Complement control module/SCR domain"/>
    <property type="match status" value="1"/>
</dbReference>
<evidence type="ECO:0000259" key="8">
    <source>
        <dbReference type="PROSITE" id="PS50923"/>
    </source>
</evidence>
<dbReference type="InterPro" id="IPR005533">
    <property type="entry name" value="AMOP_dom"/>
</dbReference>
<evidence type="ECO:0000256" key="3">
    <source>
        <dbReference type="ARBA" id="ARBA00022989"/>
    </source>
</evidence>
<dbReference type="PROSITE" id="PS50856">
    <property type="entry name" value="AMOP"/>
    <property type="match status" value="1"/>
</dbReference>
<keyword evidence="4" id="KW-0472">Membrane</keyword>
<dbReference type="PROSITE" id="PS51233">
    <property type="entry name" value="VWFD"/>
    <property type="match status" value="1"/>
</dbReference>
<dbReference type="EMBL" id="HACG01039309">
    <property type="protein sequence ID" value="CEK86174.1"/>
    <property type="molecule type" value="Transcribed_RNA"/>
</dbReference>
<dbReference type="GO" id="GO:0016020">
    <property type="term" value="C:membrane"/>
    <property type="evidence" value="ECO:0007669"/>
    <property type="project" value="UniProtKB-SubCell"/>
</dbReference>
<dbReference type="SMART" id="SM00216">
    <property type="entry name" value="VWD"/>
    <property type="match status" value="1"/>
</dbReference>
<dbReference type="InterPro" id="IPR000436">
    <property type="entry name" value="Sushi_SCR_CCP_dom"/>
</dbReference>
<comment type="caution">
    <text evidence="6">Lacks conserved residue(s) required for the propagation of feature annotation.</text>
</comment>
<sequence>MGNRVSVSWEYTFLDGVTSFLIEILSFKMENGISSLQILSNATYENQDSRNYELDLPKDFLGARVAVVRVTAYPNNCSSLTGPSIYSDVFPVIYTDVSFSHSLCSSWLAEQSKLTPLDVPGNCPCTLRQAEGDTAQYTQDPFCTRNPRFISNCNYRSKSASQCIMPNQMSIEKGAFVCCYDKITGELLVALEGHGGGTMERYHFRQSGPNIVPCFTYMQEEISPYLHCCEFSQNQTLCGQYLKIRQPVGCQGYQPPAAAQAAGDPHIVTLDSCQYTFNGVGEFTLVKVKDSQSTVQVRAVPVQNNQNEPQGATVFTAIAFKASNSSSTLEIRLRMPGEQELVTVYKDSELFPLISTTSQLSEMTVFANNSQNATVELTVVMVDVGLSVLVQATDEMLNIMVMAGSQLKGQLEGLLGNYNGDSTDDFTASDGTVLEPNATMREVHKFGMSWLVSGNDSLFTVDPVSEFDSSSSEVTDKPTYTPVFIDEVQDHELPSDTQRVCDGNRLCQFDYRVTENEAIALATLKFNKRFEERRQDVSEVVRCPYLGADAITNGNRNLTGLQAGNVVIVECNDGYSMNGSDKLTCNENGEWNSMPPTCIRVENTTTSVTTDETT</sequence>
<protein>
    <recommendedName>
        <fullName evidence="11">Sushi domain-containing protein</fullName>
    </recommendedName>
</protein>
<gene>
    <name evidence="10" type="primary">ORF152349</name>
</gene>
<dbReference type="InterPro" id="IPR001846">
    <property type="entry name" value="VWF_type-D"/>
</dbReference>
<evidence type="ECO:0000313" key="10">
    <source>
        <dbReference type="EMBL" id="CEK86174.1"/>
    </source>
</evidence>
<keyword evidence="3" id="KW-1133">Transmembrane helix</keyword>
<dbReference type="Gene3D" id="2.10.70.10">
    <property type="entry name" value="Complement Module, domain 1"/>
    <property type="match status" value="1"/>
</dbReference>
<evidence type="ECO:0000259" key="7">
    <source>
        <dbReference type="PROSITE" id="PS50856"/>
    </source>
</evidence>
<keyword evidence="2" id="KW-0812">Transmembrane</keyword>
<dbReference type="Pfam" id="PF03782">
    <property type="entry name" value="AMOP"/>
    <property type="match status" value="1"/>
</dbReference>
<dbReference type="PROSITE" id="PS50923">
    <property type="entry name" value="SUSHI"/>
    <property type="match status" value="1"/>
</dbReference>
<evidence type="ECO:0000256" key="2">
    <source>
        <dbReference type="ARBA" id="ARBA00022692"/>
    </source>
</evidence>
<keyword evidence="6" id="KW-0768">Sushi</keyword>
<feature type="domain" description="Sushi" evidence="8">
    <location>
        <begin position="541"/>
        <end position="600"/>
    </location>
</feature>
<proteinExistence type="predicted"/>
<dbReference type="SMART" id="SM00032">
    <property type="entry name" value="CCP"/>
    <property type="match status" value="1"/>
</dbReference>
<name>A0A0B7AYM4_9EUPU</name>
<evidence type="ECO:0000256" key="6">
    <source>
        <dbReference type="PROSITE-ProRule" id="PRU00302"/>
    </source>
</evidence>
<dbReference type="PANTHER" id="PTHR13802:SF59">
    <property type="entry name" value="SUSHI DOMAIN-CONTAINING PROTEIN 2"/>
    <property type="match status" value="1"/>
</dbReference>
<dbReference type="InterPro" id="IPR056619">
    <property type="entry name" value="C8-3_MUC4"/>
</dbReference>
<organism evidence="10">
    <name type="scientific">Arion vulgaris</name>
    <dbReference type="NCBI Taxonomy" id="1028688"/>
    <lineage>
        <taxon>Eukaryota</taxon>
        <taxon>Metazoa</taxon>
        <taxon>Spiralia</taxon>
        <taxon>Lophotrochozoa</taxon>
        <taxon>Mollusca</taxon>
        <taxon>Gastropoda</taxon>
        <taxon>Heterobranchia</taxon>
        <taxon>Euthyneura</taxon>
        <taxon>Panpulmonata</taxon>
        <taxon>Eupulmonata</taxon>
        <taxon>Stylommatophora</taxon>
        <taxon>Helicina</taxon>
        <taxon>Arionoidea</taxon>
        <taxon>Arionidae</taxon>
        <taxon>Arion</taxon>
    </lineage>
</organism>
<dbReference type="InterPro" id="IPR051495">
    <property type="entry name" value="Epithelial_Barrier/Signaling"/>
</dbReference>
<feature type="non-terminal residue" evidence="10">
    <location>
        <position position="614"/>
    </location>
</feature>
<evidence type="ECO:0000256" key="1">
    <source>
        <dbReference type="ARBA" id="ARBA00004370"/>
    </source>
</evidence>
<comment type="subcellular location">
    <subcellularLocation>
        <location evidence="1">Membrane</location>
    </subcellularLocation>
</comment>
<dbReference type="Pfam" id="PF00084">
    <property type="entry name" value="Sushi"/>
    <property type="match status" value="1"/>
</dbReference>